<feature type="compositionally biased region" description="Polar residues" evidence="7">
    <location>
        <begin position="785"/>
        <end position="794"/>
    </location>
</feature>
<feature type="compositionally biased region" description="Gly residues" evidence="7">
    <location>
        <begin position="436"/>
        <end position="446"/>
    </location>
</feature>
<dbReference type="PaxDb" id="3055-EDP04784"/>
<dbReference type="ExpressionAtlas" id="A0A2K3CPK2">
    <property type="expression patterns" value="baseline"/>
</dbReference>
<evidence type="ECO:0000256" key="2">
    <source>
        <dbReference type="ARBA" id="ARBA00022692"/>
    </source>
</evidence>
<dbReference type="AlphaFoldDB" id="A0A2K3CPK2"/>
<comment type="subcellular location">
    <subcellularLocation>
        <location evidence="1">Membrane</location>
        <topology evidence="1">Single-pass type II membrane protein</topology>
    </subcellularLocation>
</comment>
<sequence length="1271" mass="129532">MAAVAGCNCAPAADASLGCGGTTAAGGGGEGCWSQLPPRRPAGGPAGHQHDGSQQQQQQQQQPAGGPMCCSGGGVLCEAAVRQQQQTAGPSCAPGVDGGGVGSGRTHMGMDGGCSGGGHWQSLNGGCAGHHPWLSGIQQTWLPSIGGPHGRLLPLSPAGAATAGLGLQHQQRHQQQHQPPLACAAGHPPHPRHQQKPAAPTAPPPAAEAGAPAPTQPPPPLPAAAAQPPPAKVRQGHQRVRSQQWQVGCTRGPAAGGQGRIHAAQVTSQRSGCSKWLLGGTCGGSSRPHAPRSLLQQLRLLLVSLVLAAALALFSIVSMTATAGGGGTPTATATALAQPHMGPRVQPRRQLQATAGDPQQQTAHIAEPSSVAATAQQQQQQPQREPLGGFSSQLDPLGSTTLVSGSSGSGSSGSIFKSSVSTKCVGGRQQGPAGTLLGGSSGGSSNGGSSSSSGSGVTAPLQQCLNNRYGHLVAGWEDVGTARPTAKVLGAWSSCRRSSIPLTVATQLSANRLQQLRAMCRAWHGPLSAVVYYPLELHDSGSGNSSSSSSDNSGSSSGSGSEQHGAAATEGAVGLAAAAAAAGSAAAGEAGAAGAAGAAETGGTLRAGRWRAVLQQAEDEAVGGGGSELEVGDGEGDGADSGGSDADGSSMWAAGGGGSAAIASASGAAAGGAAGERRRPRVQLSVAQLGRLREVVEGVRGFWSEMEARRWCSLDVLLVYEAWSDPRAARALYPVNMLRNWARLQARTPLVAALDVDMLPSRQLLEAVREPDTARQYIEACGPPANTTAGADTGSSSNAIGSSSRRRSSVFILPAFQTANETAAAANIRIADRIANMTKSQLEVAVQVEAALPFHVAHFPAGHSATNFSRWFRAAEPYTVRYVRNFEPWFVAGRDSVPWHDVRLRGYGQNKIIQVAAAAAAGPAVEFRVEPRAFLVHRPHARSGAKQELGGETAAYRRMYRLALREATAKLLGQLQQRQEQLRQQHAQAATASRSPQQALLASSNASSTSNARSIMPTPEPKQRPTAAGTTGLPPVAAGGGGQSAEAADSIFVPGGASRSSSSNAAAATGTGLGGGGSSILGSGDSGDGGDAAAWQDIGVYPHHRSRRRALLSLFDPVPFSVGSKSVPMHSPVAVPGHSAVATTAAAVANAAGSQEGRGPMRPAHTAGTGVDGTGAATSSAALPLSQGGRKKRSWALPPKLQAEARRQAEELMLTGRYAEALRHNVFWSNSRTWAEARKEMAQGRYTPVLDPGTEHCLSVLPWWSGRGMVH</sequence>
<feature type="compositionally biased region" description="Low complexity" evidence="7">
    <location>
        <begin position="412"/>
        <end position="423"/>
    </location>
</feature>
<name>A0A2K3CPK2_CHLRE</name>
<gene>
    <name evidence="9" type="ORF">CHLRE_17g710351v5</name>
</gene>
<feature type="region of interest" description="Disordered" evidence="7">
    <location>
        <begin position="164"/>
        <end position="260"/>
    </location>
</feature>
<feature type="region of interest" description="Disordered" evidence="7">
    <location>
        <begin position="982"/>
        <end position="1074"/>
    </location>
</feature>
<dbReference type="KEGG" id="cre:CHLRE_17g710351v5"/>
<feature type="region of interest" description="Disordered" evidence="7">
    <location>
        <begin position="783"/>
        <end position="802"/>
    </location>
</feature>
<dbReference type="GO" id="GO:0042285">
    <property type="term" value="F:xylosyltransferase activity"/>
    <property type="evidence" value="ECO:0000318"/>
    <property type="project" value="GO_Central"/>
</dbReference>
<feature type="region of interest" description="Disordered" evidence="7">
    <location>
        <begin position="540"/>
        <end position="568"/>
    </location>
</feature>
<feature type="region of interest" description="Disordered" evidence="7">
    <location>
        <begin position="26"/>
        <end position="66"/>
    </location>
</feature>
<keyword evidence="5 8" id="KW-0472">Membrane</keyword>
<organism evidence="9 10">
    <name type="scientific">Chlamydomonas reinhardtii</name>
    <name type="common">Chlamydomonas smithii</name>
    <dbReference type="NCBI Taxonomy" id="3055"/>
    <lineage>
        <taxon>Eukaryota</taxon>
        <taxon>Viridiplantae</taxon>
        <taxon>Chlorophyta</taxon>
        <taxon>core chlorophytes</taxon>
        <taxon>Chlorophyceae</taxon>
        <taxon>CS clade</taxon>
        <taxon>Chlamydomonadales</taxon>
        <taxon>Chlamydomonadaceae</taxon>
        <taxon>Chlamydomonas</taxon>
    </lineage>
</organism>
<keyword evidence="4 8" id="KW-1133">Transmembrane helix</keyword>
<evidence type="ECO:0000256" key="6">
    <source>
        <dbReference type="ARBA" id="ARBA00023180"/>
    </source>
</evidence>
<evidence type="ECO:0000256" key="3">
    <source>
        <dbReference type="ARBA" id="ARBA00022968"/>
    </source>
</evidence>
<evidence type="ECO:0000256" key="5">
    <source>
        <dbReference type="ARBA" id="ARBA00023136"/>
    </source>
</evidence>
<dbReference type="GO" id="GO:0015020">
    <property type="term" value="F:glucuronosyltransferase activity"/>
    <property type="evidence" value="ECO:0000318"/>
    <property type="project" value="GO_Central"/>
</dbReference>
<keyword evidence="6" id="KW-0325">Glycoprotein</keyword>
<dbReference type="GO" id="GO:0035269">
    <property type="term" value="P:protein O-linked glycosylation via mannose"/>
    <property type="evidence" value="ECO:0000318"/>
    <property type="project" value="GO_Central"/>
</dbReference>
<evidence type="ECO:0000256" key="4">
    <source>
        <dbReference type="ARBA" id="ARBA00022989"/>
    </source>
</evidence>
<proteinExistence type="predicted"/>
<accession>A0A2K3CPK2</accession>
<evidence type="ECO:0000256" key="7">
    <source>
        <dbReference type="SAM" id="MobiDB-lite"/>
    </source>
</evidence>
<reference evidence="9 10" key="1">
    <citation type="journal article" date="2007" name="Science">
        <title>The Chlamydomonas genome reveals the evolution of key animal and plant functions.</title>
        <authorList>
            <person name="Merchant S.S."/>
            <person name="Prochnik S.E."/>
            <person name="Vallon O."/>
            <person name="Harris E.H."/>
            <person name="Karpowicz S.J."/>
            <person name="Witman G.B."/>
            <person name="Terry A."/>
            <person name="Salamov A."/>
            <person name="Fritz-Laylin L.K."/>
            <person name="Marechal-Drouard L."/>
            <person name="Marshall W.F."/>
            <person name="Qu L.H."/>
            <person name="Nelson D.R."/>
            <person name="Sanderfoot A.A."/>
            <person name="Spalding M.H."/>
            <person name="Kapitonov V.V."/>
            <person name="Ren Q."/>
            <person name="Ferris P."/>
            <person name="Lindquist E."/>
            <person name="Shapiro H."/>
            <person name="Lucas S.M."/>
            <person name="Grimwood J."/>
            <person name="Schmutz J."/>
            <person name="Cardol P."/>
            <person name="Cerutti H."/>
            <person name="Chanfreau G."/>
            <person name="Chen C.L."/>
            <person name="Cognat V."/>
            <person name="Croft M.T."/>
            <person name="Dent R."/>
            <person name="Dutcher S."/>
            <person name="Fernandez E."/>
            <person name="Fukuzawa H."/>
            <person name="Gonzalez-Ballester D."/>
            <person name="Gonzalez-Halphen D."/>
            <person name="Hallmann A."/>
            <person name="Hanikenne M."/>
            <person name="Hippler M."/>
            <person name="Inwood W."/>
            <person name="Jabbari K."/>
            <person name="Kalanon M."/>
            <person name="Kuras R."/>
            <person name="Lefebvre P.A."/>
            <person name="Lemaire S.D."/>
            <person name="Lobanov A.V."/>
            <person name="Lohr M."/>
            <person name="Manuell A."/>
            <person name="Meier I."/>
            <person name="Mets L."/>
            <person name="Mittag M."/>
            <person name="Mittelmeier T."/>
            <person name="Moroney J.V."/>
            <person name="Moseley J."/>
            <person name="Napoli C."/>
            <person name="Nedelcu A.M."/>
            <person name="Niyogi K."/>
            <person name="Novoselov S.V."/>
            <person name="Paulsen I.T."/>
            <person name="Pazour G."/>
            <person name="Purton S."/>
            <person name="Ral J.P."/>
            <person name="Riano-Pachon D.M."/>
            <person name="Riekhof W."/>
            <person name="Rymarquis L."/>
            <person name="Schroda M."/>
            <person name="Stern D."/>
            <person name="Umen J."/>
            <person name="Willows R."/>
            <person name="Wilson N."/>
            <person name="Zimmer S.L."/>
            <person name="Allmer J."/>
            <person name="Balk J."/>
            <person name="Bisova K."/>
            <person name="Chen C.J."/>
            <person name="Elias M."/>
            <person name="Gendler K."/>
            <person name="Hauser C."/>
            <person name="Lamb M.R."/>
            <person name="Ledford H."/>
            <person name="Long J.C."/>
            <person name="Minagawa J."/>
            <person name="Page M.D."/>
            <person name="Pan J."/>
            <person name="Pootakham W."/>
            <person name="Roje S."/>
            <person name="Rose A."/>
            <person name="Stahlberg E."/>
            <person name="Terauchi A.M."/>
            <person name="Yang P."/>
            <person name="Ball S."/>
            <person name="Bowler C."/>
            <person name="Dieckmann C.L."/>
            <person name="Gladyshev V.N."/>
            <person name="Green P."/>
            <person name="Jorgensen R."/>
            <person name="Mayfield S."/>
            <person name="Mueller-Roeber B."/>
            <person name="Rajamani S."/>
            <person name="Sayre R.T."/>
            <person name="Brokstein P."/>
            <person name="Dubchak I."/>
            <person name="Goodstein D."/>
            <person name="Hornick L."/>
            <person name="Huang Y.W."/>
            <person name="Jhaveri J."/>
            <person name="Luo Y."/>
            <person name="Martinez D."/>
            <person name="Ngau W.C."/>
            <person name="Otillar B."/>
            <person name="Poliakov A."/>
            <person name="Porter A."/>
            <person name="Szajkowski L."/>
            <person name="Werner G."/>
            <person name="Zhou K."/>
            <person name="Grigoriev I.V."/>
            <person name="Rokhsar D.S."/>
            <person name="Grossman A.R."/>
        </authorList>
    </citation>
    <scope>NUCLEOTIDE SEQUENCE [LARGE SCALE GENOMIC DNA]</scope>
    <source>
        <strain evidence="10">CC-503</strain>
    </source>
</reference>
<feature type="region of interest" description="Disordered" evidence="7">
    <location>
        <begin position="618"/>
        <end position="651"/>
    </location>
</feature>
<feature type="region of interest" description="Disordered" evidence="7">
    <location>
        <begin position="339"/>
        <end position="459"/>
    </location>
</feature>
<dbReference type="Pfam" id="PF13896">
    <property type="entry name" value="Glyco_transf_49"/>
    <property type="match status" value="1"/>
</dbReference>
<feature type="compositionally biased region" description="Low complexity" evidence="7">
    <location>
        <begin position="999"/>
        <end position="1014"/>
    </location>
</feature>
<evidence type="ECO:0000256" key="1">
    <source>
        <dbReference type="ARBA" id="ARBA00004606"/>
    </source>
</evidence>
<dbReference type="Gramene" id="PNW70207">
    <property type="protein sequence ID" value="PNW70207"/>
    <property type="gene ID" value="CHLRE_17g710351v5"/>
</dbReference>
<evidence type="ECO:0000313" key="9">
    <source>
        <dbReference type="EMBL" id="PNW70207.1"/>
    </source>
</evidence>
<dbReference type="GO" id="GO:0016020">
    <property type="term" value="C:membrane"/>
    <property type="evidence" value="ECO:0007669"/>
    <property type="project" value="UniProtKB-SubCell"/>
</dbReference>
<feature type="compositionally biased region" description="Low complexity" evidence="7">
    <location>
        <begin position="1164"/>
        <end position="1182"/>
    </location>
</feature>
<dbReference type="PANTHER" id="PTHR12270">
    <property type="entry name" value="GLYCOSYLTRANSFERASE-RELATED"/>
    <property type="match status" value="1"/>
</dbReference>
<feature type="compositionally biased region" description="Low complexity" evidence="7">
    <location>
        <begin position="642"/>
        <end position="651"/>
    </location>
</feature>
<keyword evidence="10" id="KW-1185">Reference proteome</keyword>
<feature type="compositionally biased region" description="Low complexity" evidence="7">
    <location>
        <begin position="447"/>
        <end position="456"/>
    </location>
</feature>
<dbReference type="EMBL" id="CM008978">
    <property type="protein sequence ID" value="PNW70207.1"/>
    <property type="molecule type" value="Genomic_DNA"/>
</dbReference>
<keyword evidence="3" id="KW-0735">Signal-anchor</keyword>
<evidence type="ECO:0000313" key="10">
    <source>
        <dbReference type="Proteomes" id="UP000006906"/>
    </source>
</evidence>
<dbReference type="RefSeq" id="XP_042914526.1">
    <property type="nucleotide sequence ID" value="XM_043072067.1"/>
</dbReference>
<feature type="transmembrane region" description="Helical" evidence="8">
    <location>
        <begin position="300"/>
        <end position="321"/>
    </location>
</feature>
<feature type="compositionally biased region" description="Polar residues" evidence="7">
    <location>
        <begin position="349"/>
        <end position="363"/>
    </location>
</feature>
<dbReference type="GeneID" id="5717136"/>
<dbReference type="InterPro" id="IPR051292">
    <property type="entry name" value="Xyl/GlcA_transferase"/>
</dbReference>
<dbReference type="PANTHER" id="PTHR12270:SF52">
    <property type="entry name" value="GLYCOSYLTRANSFERASE-LIKE PROTEIN GNT13-RELATED"/>
    <property type="match status" value="1"/>
</dbReference>
<dbReference type="InParanoid" id="A0A2K3CPK2"/>
<dbReference type="OrthoDB" id="550357at2759"/>
<feature type="region of interest" description="Disordered" evidence="7">
    <location>
        <begin position="1151"/>
        <end position="1200"/>
    </location>
</feature>
<protein>
    <submittedName>
        <fullName evidence="9">Uncharacterized protein</fullName>
    </submittedName>
</protein>
<feature type="compositionally biased region" description="Low complexity" evidence="7">
    <location>
        <begin position="397"/>
        <end position="406"/>
    </location>
</feature>
<feature type="compositionally biased region" description="Low complexity" evidence="7">
    <location>
        <begin position="1055"/>
        <end position="1070"/>
    </location>
</feature>
<evidence type="ECO:0000256" key="8">
    <source>
        <dbReference type="SAM" id="Phobius"/>
    </source>
</evidence>
<keyword evidence="2 8" id="KW-0812">Transmembrane</keyword>
<feature type="compositionally biased region" description="Pro residues" evidence="7">
    <location>
        <begin position="214"/>
        <end position="231"/>
    </location>
</feature>
<dbReference type="Proteomes" id="UP000006906">
    <property type="component" value="Chromosome 17"/>
</dbReference>